<proteinExistence type="predicted"/>
<dbReference type="AlphaFoldDB" id="A0A1V4SLT1"/>
<dbReference type="InterPro" id="IPR036209">
    <property type="entry name" value="YwmB-like_sf"/>
</dbReference>
<dbReference type="Pfam" id="PF08680">
    <property type="entry name" value="DUF1779"/>
    <property type="match status" value="1"/>
</dbReference>
<dbReference type="Proteomes" id="UP000191554">
    <property type="component" value="Unassembled WGS sequence"/>
</dbReference>
<name>A0A1V4SLT1_RUMHU</name>
<dbReference type="InterPro" id="IPR014794">
    <property type="entry name" value="DUF1779"/>
</dbReference>
<reference evidence="1 2" key="1">
    <citation type="submission" date="2017-03" db="EMBL/GenBank/DDBJ databases">
        <title>Genome sequence of Clostridium hungatei DSM 14427.</title>
        <authorList>
            <person name="Poehlein A."/>
            <person name="Daniel R."/>
        </authorList>
    </citation>
    <scope>NUCLEOTIDE SEQUENCE [LARGE SCALE GENOMIC DNA]</scope>
    <source>
        <strain evidence="1 2">DSM 14427</strain>
    </source>
</reference>
<organism evidence="1 2">
    <name type="scientific">Ruminiclostridium hungatei</name>
    <name type="common">Clostridium hungatei</name>
    <dbReference type="NCBI Taxonomy" id="48256"/>
    <lineage>
        <taxon>Bacteria</taxon>
        <taxon>Bacillati</taxon>
        <taxon>Bacillota</taxon>
        <taxon>Clostridia</taxon>
        <taxon>Eubacteriales</taxon>
        <taxon>Oscillospiraceae</taxon>
        <taxon>Ruminiclostridium</taxon>
    </lineage>
</organism>
<dbReference type="RefSeq" id="WP_080063841.1">
    <property type="nucleotide sequence ID" value="NZ_MZGX01000007.1"/>
</dbReference>
<sequence length="250" mass="27491">MRKLVFVLMVLILVAGILGTTYYIHNYRDSEGEKISIGDAFKSSGAKMVINELYFFVRADNKVKKLDNLTAICEDVFKALEVTGYSTNSTSTDTLIKTDLSGTTKDGVKITAMASIVGNKSGDGDKYITIDATETVNGSALLLRDRIESVFGKYGLKAVVNSCITGTYEGNLQDSQLENICRKILDDSDAKKVDSMRQENIISVSAFSPMIGDKLSIDGKNINLSLAIRYNKIENKTYLWVATPVVNTEY</sequence>
<keyword evidence="2" id="KW-1185">Reference proteome</keyword>
<dbReference type="EMBL" id="MZGX01000007">
    <property type="protein sequence ID" value="OPX44842.1"/>
    <property type="molecule type" value="Genomic_DNA"/>
</dbReference>
<protein>
    <recommendedName>
        <fullName evidence="3">TATA-box binding protein</fullName>
    </recommendedName>
</protein>
<dbReference type="Gene3D" id="3.30.360.40">
    <property type="entry name" value="YwmB-like"/>
    <property type="match status" value="1"/>
</dbReference>
<dbReference type="OrthoDB" id="1708334at2"/>
<comment type="caution">
    <text evidence="1">The sequence shown here is derived from an EMBL/GenBank/DDBJ whole genome shotgun (WGS) entry which is preliminary data.</text>
</comment>
<evidence type="ECO:0000313" key="1">
    <source>
        <dbReference type="EMBL" id="OPX44842.1"/>
    </source>
</evidence>
<dbReference type="SUPFAM" id="SSF143842">
    <property type="entry name" value="YwmB-like"/>
    <property type="match status" value="1"/>
</dbReference>
<evidence type="ECO:0000313" key="2">
    <source>
        <dbReference type="Proteomes" id="UP000191554"/>
    </source>
</evidence>
<evidence type="ECO:0008006" key="3">
    <source>
        <dbReference type="Google" id="ProtNLM"/>
    </source>
</evidence>
<accession>A0A1V4SLT1</accession>
<gene>
    <name evidence="1" type="ORF">CLHUN_13960</name>
</gene>
<dbReference type="STRING" id="48256.CLHUN_13960"/>